<dbReference type="RefSeq" id="WP_193865723.1">
    <property type="nucleotide sequence ID" value="NZ_JADEYR010000005.1"/>
</dbReference>
<accession>A0ABR9W202</accession>
<evidence type="ECO:0008006" key="4">
    <source>
        <dbReference type="Google" id="ProtNLM"/>
    </source>
</evidence>
<feature type="transmembrane region" description="Helical" evidence="1">
    <location>
        <begin position="83"/>
        <end position="105"/>
    </location>
</feature>
<sequence>MSAAQAGSALRRIGIGNPLPTFVVGALAYIAALGAALVVLASLFLAALTGGPNDIPSGGTDPLGAPSGPGGGSGASPGDGWRVIVGLLGIPFQLVALGTFGSYGMELDLGFLGSMEAGWRGMPLLITVALTATAFLGARFVQRRWGSGRWSSNGPLGALLWSGVSGFALAAVALLVTRVTAFAFVDDSVGMSMSMHAAGADMFMGTWLLSGLALFLGHLAGSTKPSWWPLVADLAAAPRLALVHALTFAIPVGVMAAAVSAIRMAVDGEVDTALSLFLLLPVWGLTGLGVLVGLGMLLVPVHVTTRGDLGDFGSGQLDEFLWFFDLPWYVWIPMVLFAVLVLLAIPLLWNRDRVIAKDNAMGVIASWIALPVAYFVCSLVLLALVWTSVRVEMGMLGDGAFALALGAWMPLVAFVIGAIVELLARFVAPLVDRFVPGVLLGWFRRSERLRRAETAASNTP</sequence>
<feature type="transmembrane region" description="Helical" evidence="1">
    <location>
        <begin position="240"/>
        <end position="262"/>
    </location>
</feature>
<evidence type="ECO:0000256" key="1">
    <source>
        <dbReference type="SAM" id="Phobius"/>
    </source>
</evidence>
<evidence type="ECO:0000313" key="3">
    <source>
        <dbReference type="Proteomes" id="UP000644727"/>
    </source>
</evidence>
<protein>
    <recommendedName>
        <fullName evidence="4">Cytochrome oxidase subunit I profile domain-containing protein</fullName>
    </recommendedName>
</protein>
<feature type="transmembrane region" description="Helical" evidence="1">
    <location>
        <begin position="274"/>
        <end position="299"/>
    </location>
</feature>
<proteinExistence type="predicted"/>
<feature type="transmembrane region" description="Helical" evidence="1">
    <location>
        <begin position="361"/>
        <end position="387"/>
    </location>
</feature>
<organism evidence="2 3">
    <name type="scientific">Brachybacterium epidermidis</name>
    <dbReference type="NCBI Taxonomy" id="2781983"/>
    <lineage>
        <taxon>Bacteria</taxon>
        <taxon>Bacillati</taxon>
        <taxon>Actinomycetota</taxon>
        <taxon>Actinomycetes</taxon>
        <taxon>Micrococcales</taxon>
        <taxon>Dermabacteraceae</taxon>
        <taxon>Brachybacterium</taxon>
    </lineage>
</organism>
<keyword evidence="1" id="KW-0472">Membrane</keyword>
<keyword evidence="3" id="KW-1185">Reference proteome</keyword>
<dbReference type="Proteomes" id="UP000644727">
    <property type="component" value="Unassembled WGS sequence"/>
</dbReference>
<feature type="transmembrane region" description="Helical" evidence="1">
    <location>
        <begin position="117"/>
        <end position="138"/>
    </location>
</feature>
<feature type="transmembrane region" description="Helical" evidence="1">
    <location>
        <begin position="328"/>
        <end position="349"/>
    </location>
</feature>
<feature type="transmembrane region" description="Helical" evidence="1">
    <location>
        <begin position="399"/>
        <end position="424"/>
    </location>
</feature>
<dbReference type="EMBL" id="JADEYR010000005">
    <property type="protein sequence ID" value="MBE9403990.1"/>
    <property type="molecule type" value="Genomic_DNA"/>
</dbReference>
<feature type="transmembrane region" description="Helical" evidence="1">
    <location>
        <begin position="21"/>
        <end position="48"/>
    </location>
</feature>
<feature type="transmembrane region" description="Helical" evidence="1">
    <location>
        <begin position="197"/>
        <end position="220"/>
    </location>
</feature>
<comment type="caution">
    <text evidence="2">The sequence shown here is derived from an EMBL/GenBank/DDBJ whole genome shotgun (WGS) entry which is preliminary data.</text>
</comment>
<keyword evidence="1" id="KW-0812">Transmembrane</keyword>
<evidence type="ECO:0000313" key="2">
    <source>
        <dbReference type="EMBL" id="MBE9403990.1"/>
    </source>
</evidence>
<keyword evidence="1" id="KW-1133">Transmembrane helix</keyword>
<name>A0ABR9W202_9MICO</name>
<reference evidence="2 3" key="1">
    <citation type="submission" date="2020-10" db="EMBL/GenBank/DDBJ databases">
        <title>Draft genome and description of Brachybacterium epidermidis sp nov.</title>
        <authorList>
            <person name="Boxberger M."/>
            <person name="La Scola B."/>
        </authorList>
    </citation>
    <scope>NUCLEOTIDE SEQUENCE [LARGE SCALE GENOMIC DNA]</scope>
    <source>
        <strain evidence="2 3">Marseille-Q2903</strain>
    </source>
</reference>
<gene>
    <name evidence="2" type="ORF">IOE58_07240</name>
</gene>
<feature type="transmembrane region" description="Helical" evidence="1">
    <location>
        <begin position="158"/>
        <end position="185"/>
    </location>
</feature>